<evidence type="ECO:0000313" key="1">
    <source>
        <dbReference type="EMBL" id="GAK48613.1"/>
    </source>
</evidence>
<keyword evidence="2" id="KW-1185">Reference proteome</keyword>
<sequence>MSSRMMINPDKFASGFANAAQQRDIDESKVVEESKKYLLNYLTAYYLVEDFNEVEQKNFEGPHGPNDELRFEDMSFEQLMERVRKLNKY</sequence>
<proteinExistence type="predicted"/>
<dbReference type="EMBL" id="BBJM01000041">
    <property type="protein sequence ID" value="GAK48613.1"/>
    <property type="molecule type" value="Genomic_DNA"/>
</dbReference>
<dbReference type="eggNOG" id="ENOG5030APY">
    <property type="taxonomic scope" value="Bacteria"/>
</dbReference>
<evidence type="ECO:0000313" key="2">
    <source>
        <dbReference type="Proteomes" id="UP000028700"/>
    </source>
</evidence>
<name>A0A081BKP5_9LACO</name>
<gene>
    <name evidence="1" type="ORF">LOSG293_410130</name>
</gene>
<dbReference type="RefSeq" id="WP_034529441.1">
    <property type="nucleotide sequence ID" value="NZ_BBAZ01000050.1"/>
</dbReference>
<protein>
    <submittedName>
        <fullName evidence="1">Uncharacterized protein</fullName>
    </submittedName>
</protein>
<dbReference type="AlphaFoldDB" id="A0A081BKP5"/>
<dbReference type="OrthoDB" id="2412875at2"/>
<dbReference type="Proteomes" id="UP000028700">
    <property type="component" value="Unassembled WGS sequence"/>
</dbReference>
<organism evidence="1 2">
    <name type="scientific">Secundilactobacillus oryzae JCM 18671</name>
    <dbReference type="NCBI Taxonomy" id="1291743"/>
    <lineage>
        <taxon>Bacteria</taxon>
        <taxon>Bacillati</taxon>
        <taxon>Bacillota</taxon>
        <taxon>Bacilli</taxon>
        <taxon>Lactobacillales</taxon>
        <taxon>Lactobacillaceae</taxon>
        <taxon>Secundilactobacillus</taxon>
    </lineage>
</organism>
<accession>A0A081BKP5</accession>
<comment type="caution">
    <text evidence="1">The sequence shown here is derived from an EMBL/GenBank/DDBJ whole genome shotgun (WGS) entry which is preliminary data.</text>
</comment>
<reference evidence="1" key="1">
    <citation type="journal article" date="2014" name="Genome Announc.">
        <title>Draft Genome Sequence of Lactobacillus oryzae Strain SG293T.</title>
        <authorList>
            <person name="Tanizawa Y."/>
            <person name="Fujisawa T."/>
            <person name="Mochizuki T."/>
            <person name="Kaminuma E."/>
            <person name="Nakamura Y."/>
            <person name="Tohno M."/>
        </authorList>
    </citation>
    <scope>NUCLEOTIDE SEQUENCE [LARGE SCALE GENOMIC DNA]</scope>
    <source>
        <strain evidence="1">SG293</strain>
    </source>
</reference>
<dbReference type="STRING" id="1291743.LOSG293_410130"/>